<reference evidence="7 8" key="1">
    <citation type="submission" date="2018-03" db="EMBL/GenBank/DDBJ databases">
        <title>Genome sequence of Moorella humiferrea DSM 23265.</title>
        <authorList>
            <person name="Poehlein A."/>
            <person name="Daniel R."/>
        </authorList>
    </citation>
    <scope>NUCLEOTIDE SEQUENCE [LARGE SCALE GENOMIC DNA]</scope>
    <source>
        <strain evidence="7 8">DSM 23265</strain>
    </source>
</reference>
<evidence type="ECO:0000256" key="3">
    <source>
        <dbReference type="ARBA" id="ARBA00022692"/>
    </source>
</evidence>
<evidence type="ECO:0000256" key="1">
    <source>
        <dbReference type="ARBA" id="ARBA00004651"/>
    </source>
</evidence>
<name>A0A2T0AQC2_9FIRM</name>
<accession>A0A2T0AQC2</accession>
<feature type="transmembrane region" description="Helical" evidence="6">
    <location>
        <begin position="80"/>
        <end position="100"/>
    </location>
</feature>
<evidence type="ECO:0000256" key="2">
    <source>
        <dbReference type="ARBA" id="ARBA00022475"/>
    </source>
</evidence>
<keyword evidence="4 6" id="KW-1133">Transmembrane helix</keyword>
<dbReference type="PANTHER" id="PTHR47089">
    <property type="entry name" value="ABC TRANSPORTER, PERMEASE PROTEIN"/>
    <property type="match status" value="1"/>
</dbReference>
<feature type="transmembrane region" description="Helical" evidence="6">
    <location>
        <begin position="112"/>
        <end position="130"/>
    </location>
</feature>
<dbReference type="Pfam" id="PF02653">
    <property type="entry name" value="BPD_transp_2"/>
    <property type="match status" value="1"/>
</dbReference>
<dbReference type="CDD" id="cd06580">
    <property type="entry name" value="TM_PBP1_transp_TpRbsC_like"/>
    <property type="match status" value="1"/>
</dbReference>
<keyword evidence="3 6" id="KW-0812">Transmembrane</keyword>
<dbReference type="InterPro" id="IPR001851">
    <property type="entry name" value="ABC_transp_permease"/>
</dbReference>
<organism evidence="7 8">
    <name type="scientific">Neomoorella humiferrea</name>
    <dbReference type="NCBI Taxonomy" id="676965"/>
    <lineage>
        <taxon>Bacteria</taxon>
        <taxon>Bacillati</taxon>
        <taxon>Bacillota</taxon>
        <taxon>Clostridia</taxon>
        <taxon>Neomoorellales</taxon>
        <taxon>Neomoorellaceae</taxon>
        <taxon>Neomoorella</taxon>
    </lineage>
</organism>
<feature type="transmembrane region" description="Helical" evidence="6">
    <location>
        <begin position="213"/>
        <end position="232"/>
    </location>
</feature>
<proteinExistence type="predicted"/>
<evidence type="ECO:0000256" key="4">
    <source>
        <dbReference type="ARBA" id="ARBA00022989"/>
    </source>
</evidence>
<evidence type="ECO:0000313" key="7">
    <source>
        <dbReference type="EMBL" id="PRR71251.1"/>
    </source>
</evidence>
<feature type="transmembrane region" description="Helical" evidence="6">
    <location>
        <begin position="57"/>
        <end position="74"/>
    </location>
</feature>
<feature type="transmembrane region" description="Helical" evidence="6">
    <location>
        <begin position="167"/>
        <end position="185"/>
    </location>
</feature>
<feature type="transmembrane region" description="Helical" evidence="6">
    <location>
        <begin position="267"/>
        <end position="284"/>
    </location>
</feature>
<keyword evidence="5 6" id="KW-0472">Membrane</keyword>
<evidence type="ECO:0000256" key="5">
    <source>
        <dbReference type="ARBA" id="ARBA00023136"/>
    </source>
</evidence>
<sequence>MVAGADPLKAYGVMFSGPVSSEFGITETLVRATPLLLVGLGIVISFRAGILNIGGEGQILMGAVAASAVALYFSHWPAVLLFPVVFLVGCVAGGIWGGIAGWLKARLAVNEILSTVMLNSIALQLYTYLIRGPLIDPQELAYGTGVPQTAMVPQHIWLPRLIPGTRLHVGFILAIILAAIVYIFLWRTTIGYRMRAVGAGPEASRYGGIKVEFYLVLAMALSGALAGLAGTVEVLGVHHRSLESLSAGYGFSGIVAALFGRLHPLGAIPASILMGALILGADMMQRSVRVPAAIVMAIQGLVILFVVSSDLIMRKPELLQRFWCRRGAARSKSTGEGGAKA</sequence>
<keyword evidence="2" id="KW-1003">Cell membrane</keyword>
<comment type="subcellular location">
    <subcellularLocation>
        <location evidence="1">Cell membrane</location>
        <topology evidence="1">Multi-pass membrane protein</topology>
    </subcellularLocation>
</comment>
<dbReference type="GO" id="GO:0022857">
    <property type="term" value="F:transmembrane transporter activity"/>
    <property type="evidence" value="ECO:0007669"/>
    <property type="project" value="InterPro"/>
</dbReference>
<keyword evidence="8" id="KW-1185">Reference proteome</keyword>
<gene>
    <name evidence="7" type="ORF">MOHU_16770</name>
</gene>
<feature type="transmembrane region" description="Helical" evidence="6">
    <location>
        <begin position="290"/>
        <end position="313"/>
    </location>
</feature>
<protein>
    <submittedName>
        <fullName evidence="7">Beta-methylgalactoside transporter inner membrane component</fullName>
    </submittedName>
</protein>
<feature type="transmembrane region" description="Helical" evidence="6">
    <location>
        <begin position="29"/>
        <end position="50"/>
    </location>
</feature>
<dbReference type="EMBL" id="PVXM01000043">
    <property type="protein sequence ID" value="PRR71251.1"/>
    <property type="molecule type" value="Genomic_DNA"/>
</dbReference>
<evidence type="ECO:0000313" key="8">
    <source>
        <dbReference type="Proteomes" id="UP000238415"/>
    </source>
</evidence>
<dbReference type="Proteomes" id="UP000238415">
    <property type="component" value="Unassembled WGS sequence"/>
</dbReference>
<dbReference type="GO" id="GO:0005886">
    <property type="term" value="C:plasma membrane"/>
    <property type="evidence" value="ECO:0007669"/>
    <property type="project" value="UniProtKB-SubCell"/>
</dbReference>
<dbReference type="AlphaFoldDB" id="A0A2T0AQC2"/>
<evidence type="ECO:0000256" key="6">
    <source>
        <dbReference type="SAM" id="Phobius"/>
    </source>
</evidence>
<comment type="caution">
    <text evidence="7">The sequence shown here is derived from an EMBL/GenBank/DDBJ whole genome shotgun (WGS) entry which is preliminary data.</text>
</comment>
<dbReference type="PANTHER" id="PTHR47089:SF1">
    <property type="entry name" value="GUANOSINE ABC TRANSPORTER PERMEASE PROTEIN NUPP"/>
    <property type="match status" value="1"/>
</dbReference>